<evidence type="ECO:0000256" key="7">
    <source>
        <dbReference type="SAM" id="MobiDB-lite"/>
    </source>
</evidence>
<keyword evidence="3" id="KW-1003">Cell membrane</keyword>
<evidence type="ECO:0008006" key="11">
    <source>
        <dbReference type="Google" id="ProtNLM"/>
    </source>
</evidence>
<evidence type="ECO:0000256" key="8">
    <source>
        <dbReference type="SAM" id="Phobius"/>
    </source>
</evidence>
<dbReference type="InterPro" id="IPR032808">
    <property type="entry name" value="DoxX"/>
</dbReference>
<dbReference type="Pfam" id="PF07681">
    <property type="entry name" value="DoxX"/>
    <property type="match status" value="1"/>
</dbReference>
<gene>
    <name evidence="9" type="ORF">GCM10022222_69300</name>
</gene>
<organism evidence="9 10">
    <name type="scientific">Amycolatopsis ultiminotia</name>
    <dbReference type="NCBI Taxonomy" id="543629"/>
    <lineage>
        <taxon>Bacteria</taxon>
        <taxon>Bacillati</taxon>
        <taxon>Actinomycetota</taxon>
        <taxon>Actinomycetes</taxon>
        <taxon>Pseudonocardiales</taxon>
        <taxon>Pseudonocardiaceae</taxon>
        <taxon>Amycolatopsis</taxon>
    </lineage>
</organism>
<feature type="transmembrane region" description="Helical" evidence="8">
    <location>
        <begin position="225"/>
        <end position="245"/>
    </location>
</feature>
<feature type="compositionally biased region" description="Polar residues" evidence="7">
    <location>
        <begin position="64"/>
        <end position="78"/>
    </location>
</feature>
<evidence type="ECO:0000256" key="6">
    <source>
        <dbReference type="ARBA" id="ARBA00023136"/>
    </source>
</evidence>
<feature type="region of interest" description="Disordered" evidence="7">
    <location>
        <begin position="1"/>
        <end position="90"/>
    </location>
</feature>
<comment type="similarity">
    <text evidence="2">Belongs to the DoxX family.</text>
</comment>
<comment type="caution">
    <text evidence="9">The sequence shown here is derived from an EMBL/GenBank/DDBJ whole genome shotgun (WGS) entry which is preliminary data.</text>
</comment>
<evidence type="ECO:0000256" key="4">
    <source>
        <dbReference type="ARBA" id="ARBA00022692"/>
    </source>
</evidence>
<reference evidence="10" key="1">
    <citation type="journal article" date="2019" name="Int. J. Syst. Evol. Microbiol.">
        <title>The Global Catalogue of Microorganisms (GCM) 10K type strain sequencing project: providing services to taxonomists for standard genome sequencing and annotation.</title>
        <authorList>
            <consortium name="The Broad Institute Genomics Platform"/>
            <consortium name="The Broad Institute Genome Sequencing Center for Infectious Disease"/>
            <person name="Wu L."/>
            <person name="Ma J."/>
        </authorList>
    </citation>
    <scope>NUCLEOTIDE SEQUENCE [LARGE SCALE GENOMIC DNA]</scope>
    <source>
        <strain evidence="10">JCM 16898</strain>
    </source>
</reference>
<proteinExistence type="inferred from homology"/>
<evidence type="ECO:0000256" key="3">
    <source>
        <dbReference type="ARBA" id="ARBA00022475"/>
    </source>
</evidence>
<feature type="compositionally biased region" description="Low complexity" evidence="7">
    <location>
        <begin position="1"/>
        <end position="16"/>
    </location>
</feature>
<feature type="transmembrane region" description="Helical" evidence="8">
    <location>
        <begin position="193"/>
        <end position="213"/>
    </location>
</feature>
<dbReference type="PANTHER" id="PTHR33452:SF4">
    <property type="entry name" value="BLL4328 PROTEIN"/>
    <property type="match status" value="1"/>
</dbReference>
<comment type="subcellular location">
    <subcellularLocation>
        <location evidence="1">Cell membrane</location>
        <topology evidence="1">Multi-pass membrane protein</topology>
    </subcellularLocation>
</comment>
<keyword evidence="6 8" id="KW-0472">Membrane</keyword>
<evidence type="ECO:0000313" key="10">
    <source>
        <dbReference type="Proteomes" id="UP001500689"/>
    </source>
</evidence>
<evidence type="ECO:0000313" key="9">
    <source>
        <dbReference type="EMBL" id="GAA3574890.1"/>
    </source>
</evidence>
<sequence length="251" mass="25938">MRTDTTPTTNRTAHPTQDAHTHRTGTGPHPHASQADTNPHPHTNQADTNPHPHTGRNGADQPAVTDQPTATGQATVGQTVPPARTGVAPGAAVSVAGTPSTAMSATESAATPQSALAATGSSVLDRVRPVVLGLFRIVVSFLFLCHGAQGFGLLGGVDGHGMAVPFGLWPGWWACAIEVVGSLLVLSGRYTRVAALVLSGVMAYAYFTVHAPVGLLPLQNTGEPAALYSWVFLAIAVVGPGAFALDRLRRR</sequence>
<name>A0ABP6XZK0_9PSEU</name>
<evidence type="ECO:0000256" key="2">
    <source>
        <dbReference type="ARBA" id="ARBA00006679"/>
    </source>
</evidence>
<dbReference type="EMBL" id="BAAAZN010000019">
    <property type="protein sequence ID" value="GAA3574890.1"/>
    <property type="molecule type" value="Genomic_DNA"/>
</dbReference>
<protein>
    <recommendedName>
        <fullName evidence="11">Oxidoreductase</fullName>
    </recommendedName>
</protein>
<keyword evidence="5 8" id="KW-1133">Transmembrane helix</keyword>
<dbReference type="InterPro" id="IPR051907">
    <property type="entry name" value="DoxX-like_oxidoreductase"/>
</dbReference>
<evidence type="ECO:0000256" key="1">
    <source>
        <dbReference type="ARBA" id="ARBA00004651"/>
    </source>
</evidence>
<feature type="compositionally biased region" description="Polar residues" evidence="7">
    <location>
        <begin position="34"/>
        <end position="48"/>
    </location>
</feature>
<accession>A0ABP6XZK0</accession>
<dbReference type="Proteomes" id="UP001500689">
    <property type="component" value="Unassembled WGS sequence"/>
</dbReference>
<feature type="transmembrane region" description="Helical" evidence="8">
    <location>
        <begin position="166"/>
        <end position="186"/>
    </location>
</feature>
<dbReference type="PANTHER" id="PTHR33452">
    <property type="entry name" value="OXIDOREDUCTASE CATD-RELATED"/>
    <property type="match status" value="1"/>
</dbReference>
<feature type="transmembrane region" description="Helical" evidence="8">
    <location>
        <begin position="134"/>
        <end position="154"/>
    </location>
</feature>
<evidence type="ECO:0000256" key="5">
    <source>
        <dbReference type="ARBA" id="ARBA00022989"/>
    </source>
</evidence>
<keyword evidence="4 8" id="KW-0812">Transmembrane</keyword>
<keyword evidence="10" id="KW-1185">Reference proteome</keyword>